<evidence type="ECO:0000256" key="11">
    <source>
        <dbReference type="ARBA" id="ARBA00022842"/>
    </source>
</evidence>
<keyword evidence="12" id="KW-0653">Protein transport</keyword>
<evidence type="ECO:0000313" key="21">
    <source>
        <dbReference type="Proteomes" id="UP001628179"/>
    </source>
</evidence>
<dbReference type="Pfam" id="PF04548">
    <property type="entry name" value="AIG1"/>
    <property type="match status" value="1"/>
</dbReference>
<evidence type="ECO:0000256" key="10">
    <source>
        <dbReference type="ARBA" id="ARBA00022805"/>
    </source>
</evidence>
<dbReference type="InterPro" id="IPR027417">
    <property type="entry name" value="P-loop_NTPase"/>
</dbReference>
<keyword evidence="15 18" id="KW-0472">Membrane</keyword>
<keyword evidence="17" id="KW-0175">Coiled coil</keyword>
<comment type="subcellular location">
    <subcellularLocation>
        <location evidence="2">Membrane</location>
        <topology evidence="2">Single-pass membrane protein</topology>
    </subcellularLocation>
    <subcellularLocation>
        <location evidence="16">Plastid</location>
        <location evidence="16">Chloroplast outer membrane</location>
    </subcellularLocation>
</comment>
<evidence type="ECO:0000256" key="13">
    <source>
        <dbReference type="ARBA" id="ARBA00022989"/>
    </source>
</evidence>
<dbReference type="PANTHER" id="PTHR10903:SF135">
    <property type="entry name" value="TRANSLOCASE OF CHLOROPLAST 120, CHLOROPLASTIC-RELATED"/>
    <property type="match status" value="1"/>
</dbReference>
<accession>A0ABQ0GDD7</accession>
<evidence type="ECO:0000256" key="8">
    <source>
        <dbReference type="ARBA" id="ARBA00022741"/>
    </source>
</evidence>
<dbReference type="PANTHER" id="PTHR10903">
    <property type="entry name" value="GTPASE, IMAP FAMILY MEMBER-RELATED"/>
    <property type="match status" value="1"/>
</dbReference>
<evidence type="ECO:0000259" key="19">
    <source>
        <dbReference type="Pfam" id="PF04548"/>
    </source>
</evidence>
<dbReference type="EMBL" id="BAAFSV010000003">
    <property type="protein sequence ID" value="GAB1315555.1"/>
    <property type="molecule type" value="Genomic_DNA"/>
</dbReference>
<feature type="domain" description="AIG1-type G" evidence="19">
    <location>
        <begin position="14"/>
        <end position="138"/>
    </location>
</feature>
<reference evidence="20 21" key="1">
    <citation type="submission" date="2024-09" db="EMBL/GenBank/DDBJ databases">
        <title>Itraconazole resistance in Madurella fahalii resulting from another homologue of gene encoding cytochrome P450 14-alpha sterol demethylase (CYP51).</title>
        <authorList>
            <person name="Yoshioka I."/>
            <person name="Fahal A.H."/>
            <person name="Kaneko S."/>
            <person name="Yaguchi T."/>
        </authorList>
    </citation>
    <scope>NUCLEOTIDE SEQUENCE [LARGE SCALE GENOMIC DNA]</scope>
    <source>
        <strain evidence="20 21">IFM 68171</strain>
    </source>
</reference>
<keyword evidence="6 18" id="KW-0812">Transmembrane</keyword>
<evidence type="ECO:0000256" key="2">
    <source>
        <dbReference type="ARBA" id="ARBA00004167"/>
    </source>
</evidence>
<evidence type="ECO:0000256" key="1">
    <source>
        <dbReference type="ARBA" id="ARBA00001946"/>
    </source>
</evidence>
<keyword evidence="3" id="KW-0813">Transport</keyword>
<evidence type="ECO:0000313" key="20">
    <source>
        <dbReference type="EMBL" id="GAB1315555.1"/>
    </source>
</evidence>
<evidence type="ECO:0000256" key="15">
    <source>
        <dbReference type="ARBA" id="ARBA00023136"/>
    </source>
</evidence>
<organism evidence="20 21">
    <name type="scientific">Madurella fahalii</name>
    <dbReference type="NCBI Taxonomy" id="1157608"/>
    <lineage>
        <taxon>Eukaryota</taxon>
        <taxon>Fungi</taxon>
        <taxon>Dikarya</taxon>
        <taxon>Ascomycota</taxon>
        <taxon>Pezizomycotina</taxon>
        <taxon>Sordariomycetes</taxon>
        <taxon>Sordariomycetidae</taxon>
        <taxon>Sordariales</taxon>
        <taxon>Sordariales incertae sedis</taxon>
        <taxon>Madurella</taxon>
    </lineage>
</organism>
<evidence type="ECO:0000256" key="17">
    <source>
        <dbReference type="SAM" id="Coils"/>
    </source>
</evidence>
<protein>
    <submittedName>
        <fullName evidence="20">Ribosome-recycling factor</fullName>
    </submittedName>
</protein>
<feature type="coiled-coil region" evidence="17">
    <location>
        <begin position="222"/>
        <end position="286"/>
    </location>
</feature>
<evidence type="ECO:0000256" key="9">
    <source>
        <dbReference type="ARBA" id="ARBA00022801"/>
    </source>
</evidence>
<comment type="caution">
    <text evidence="20">The sequence shown here is derived from an EMBL/GenBank/DDBJ whole genome shotgun (WGS) entry which is preliminary data.</text>
</comment>
<evidence type="ECO:0000256" key="5">
    <source>
        <dbReference type="ARBA" id="ARBA00022640"/>
    </source>
</evidence>
<keyword evidence="11" id="KW-0460">Magnesium</keyword>
<dbReference type="Gene3D" id="3.40.50.300">
    <property type="entry name" value="P-loop containing nucleotide triphosphate hydrolases"/>
    <property type="match status" value="1"/>
</dbReference>
<evidence type="ECO:0000256" key="3">
    <source>
        <dbReference type="ARBA" id="ARBA00022448"/>
    </source>
</evidence>
<keyword evidence="10" id="KW-1002">Plastid outer membrane</keyword>
<dbReference type="SUPFAM" id="SSF52540">
    <property type="entry name" value="P-loop containing nucleoside triphosphate hydrolases"/>
    <property type="match status" value="1"/>
</dbReference>
<sequence length="327" mass="36910">MDLHHQKGHRLSMIVVMGATGAGKSYFINKLAGPGKQVTKEGDSLHSCTQGCLPIPLKIGGTTILVIDTPGFDDAKRTDAEILTEIARILVAQYKLGVELKGIIYIHRITDVRFKRSAAKTLNIFQRICGEGSLKNVLLTTSGWTDKDLDVCSRREGELIDDFWACMVDKGSRMSRFYGDHESATMIVSQLLMKKPTVLKMQRELIDDGMELKSTTAGAYLYDELELLKGEHQNMLVQLERLKHAQAGPEGIKRIETRLDTEMRKLQQARRQQTDLDRRVDDEVEEEVQRQSRRRNFLKVVPVMIPFLTFVLNVLFGLLGIQIGPSI</sequence>
<keyword evidence="13 18" id="KW-1133">Transmembrane helix</keyword>
<keyword evidence="9" id="KW-0378">Hydrolase</keyword>
<dbReference type="GeneID" id="98176508"/>
<name>A0ABQ0GDD7_9PEZI</name>
<proteinExistence type="predicted"/>
<dbReference type="RefSeq" id="XP_070917286.1">
    <property type="nucleotide sequence ID" value="XM_071061185.1"/>
</dbReference>
<evidence type="ECO:0000256" key="7">
    <source>
        <dbReference type="ARBA" id="ARBA00022723"/>
    </source>
</evidence>
<gene>
    <name evidence="20" type="ORF">MFIFM68171_05765</name>
</gene>
<dbReference type="CDD" id="cd00882">
    <property type="entry name" value="Ras_like_GTPase"/>
    <property type="match status" value="1"/>
</dbReference>
<evidence type="ECO:0000256" key="14">
    <source>
        <dbReference type="ARBA" id="ARBA00023134"/>
    </source>
</evidence>
<evidence type="ECO:0000256" key="4">
    <source>
        <dbReference type="ARBA" id="ARBA00022528"/>
    </source>
</evidence>
<keyword evidence="4" id="KW-0150">Chloroplast</keyword>
<evidence type="ECO:0000256" key="6">
    <source>
        <dbReference type="ARBA" id="ARBA00022692"/>
    </source>
</evidence>
<keyword evidence="5" id="KW-0934">Plastid</keyword>
<feature type="transmembrane region" description="Helical" evidence="18">
    <location>
        <begin position="300"/>
        <end position="323"/>
    </location>
</feature>
<comment type="cofactor">
    <cofactor evidence="1">
        <name>Mg(2+)</name>
        <dbReference type="ChEBI" id="CHEBI:18420"/>
    </cofactor>
</comment>
<keyword evidence="21" id="KW-1185">Reference proteome</keyword>
<evidence type="ECO:0000256" key="12">
    <source>
        <dbReference type="ARBA" id="ARBA00022927"/>
    </source>
</evidence>
<evidence type="ECO:0000256" key="18">
    <source>
        <dbReference type="SAM" id="Phobius"/>
    </source>
</evidence>
<dbReference type="InterPro" id="IPR006703">
    <property type="entry name" value="G_AIG1"/>
</dbReference>
<dbReference type="InterPro" id="IPR045058">
    <property type="entry name" value="GIMA/IAN/Toc"/>
</dbReference>
<evidence type="ECO:0000256" key="16">
    <source>
        <dbReference type="ARBA" id="ARBA00024013"/>
    </source>
</evidence>
<keyword evidence="14" id="KW-0342">GTP-binding</keyword>
<keyword evidence="8" id="KW-0547">Nucleotide-binding</keyword>
<dbReference type="Proteomes" id="UP001628179">
    <property type="component" value="Unassembled WGS sequence"/>
</dbReference>
<keyword evidence="7" id="KW-0479">Metal-binding</keyword>